<organism evidence="2 3">
    <name type="scientific">Botrytis paeoniae</name>
    <dbReference type="NCBI Taxonomy" id="278948"/>
    <lineage>
        <taxon>Eukaryota</taxon>
        <taxon>Fungi</taxon>
        <taxon>Dikarya</taxon>
        <taxon>Ascomycota</taxon>
        <taxon>Pezizomycotina</taxon>
        <taxon>Leotiomycetes</taxon>
        <taxon>Helotiales</taxon>
        <taxon>Sclerotiniaceae</taxon>
        <taxon>Botrytis</taxon>
    </lineage>
</organism>
<evidence type="ECO:0000259" key="1">
    <source>
        <dbReference type="PROSITE" id="PS50280"/>
    </source>
</evidence>
<dbReference type="SUPFAM" id="SSF82199">
    <property type="entry name" value="SET domain"/>
    <property type="match status" value="1"/>
</dbReference>
<proteinExistence type="predicted"/>
<evidence type="ECO:0000313" key="2">
    <source>
        <dbReference type="EMBL" id="TGO21746.1"/>
    </source>
</evidence>
<keyword evidence="3" id="KW-1185">Reference proteome</keyword>
<dbReference type="InterPro" id="IPR053185">
    <property type="entry name" value="SET_domain_protein"/>
</dbReference>
<dbReference type="InterPro" id="IPR011990">
    <property type="entry name" value="TPR-like_helical_dom_sf"/>
</dbReference>
<accession>A0A4Z1FBB5</accession>
<dbReference type="PANTHER" id="PTHR47332:SF4">
    <property type="entry name" value="SET DOMAIN-CONTAINING PROTEIN 5"/>
    <property type="match status" value="1"/>
</dbReference>
<sequence length="478" mass="53608">MGVDAGFDIYPRLSKGIVDRQNWGRFIDSIKEHYKDDTQVEIKPNYILFKAGEHPQLPFEGHKFLRFSSKVSGSIAADTNVESYIDTVTRIAQANFGSRIQYWNEGADQFGVYKWTEVQESIRSYQQVGGVSRCRLQRDELETPSSIAQFPSGTDPIAELGIVPFEIKHILGKGKGLVARFNIPKGTRIICEKPLLKAGPMPRDELEAFLAKKLKAMSRESQRQFLSLHNNFPAKNPFSGIFKTNALPCGSGSPVGSVYPTMCLINHSCMPNAHNSWNSAKEHETIHAIRSIERGAEITISYDHGGTSSERQVFLEESFGFSCTCSCCTLPPCSLQASDNRRTQIKNLDDAIGDPFRMESNPRESLRDCYSLIQVLDQEFDGCAGALISRLYYDAFQISIAHGDQARASIFAERAYKARVICEGEDSPETLRAKSLALKPSVHSSFEVYSRKWKSVRGSVPKGLDTVEFDKWLFRQQN</sequence>
<dbReference type="Gene3D" id="2.170.270.10">
    <property type="entry name" value="SET domain"/>
    <property type="match status" value="1"/>
</dbReference>
<dbReference type="AlphaFoldDB" id="A0A4Z1FBB5"/>
<name>A0A4Z1FBB5_9HELO</name>
<dbReference type="Gene3D" id="1.25.40.10">
    <property type="entry name" value="Tetratricopeptide repeat domain"/>
    <property type="match status" value="1"/>
</dbReference>
<dbReference type="EMBL" id="PQXI01000201">
    <property type="protein sequence ID" value="TGO21746.1"/>
    <property type="molecule type" value="Genomic_DNA"/>
</dbReference>
<feature type="domain" description="SET" evidence="1">
    <location>
        <begin position="163"/>
        <end position="303"/>
    </location>
</feature>
<dbReference type="Pfam" id="PF00856">
    <property type="entry name" value="SET"/>
    <property type="match status" value="1"/>
</dbReference>
<dbReference type="PROSITE" id="PS50280">
    <property type="entry name" value="SET"/>
    <property type="match status" value="1"/>
</dbReference>
<reference evidence="2 3" key="1">
    <citation type="submission" date="2017-12" db="EMBL/GenBank/DDBJ databases">
        <title>Comparative genomics of Botrytis spp.</title>
        <authorList>
            <person name="Valero-Jimenez C.A."/>
            <person name="Tapia P."/>
            <person name="Veloso J."/>
            <person name="Silva-Moreno E."/>
            <person name="Staats M."/>
            <person name="Valdes J.H."/>
            <person name="Van Kan J.A.L."/>
        </authorList>
    </citation>
    <scope>NUCLEOTIDE SEQUENCE [LARGE SCALE GENOMIC DNA]</scope>
    <source>
        <strain evidence="2 3">Bp0003</strain>
    </source>
</reference>
<dbReference type="InterPro" id="IPR046341">
    <property type="entry name" value="SET_dom_sf"/>
</dbReference>
<comment type="caution">
    <text evidence="2">The sequence shown here is derived from an EMBL/GenBank/DDBJ whole genome shotgun (WGS) entry which is preliminary data.</text>
</comment>
<evidence type="ECO:0000313" key="3">
    <source>
        <dbReference type="Proteomes" id="UP000297910"/>
    </source>
</evidence>
<dbReference type="PANTHER" id="PTHR47332">
    <property type="entry name" value="SET DOMAIN-CONTAINING PROTEIN 5"/>
    <property type="match status" value="1"/>
</dbReference>
<dbReference type="Proteomes" id="UP000297910">
    <property type="component" value="Unassembled WGS sequence"/>
</dbReference>
<dbReference type="SMART" id="SM00317">
    <property type="entry name" value="SET"/>
    <property type="match status" value="1"/>
</dbReference>
<gene>
    <name evidence="2" type="ORF">BPAE_0202g00070</name>
</gene>
<protein>
    <recommendedName>
        <fullName evidence="1">SET domain-containing protein</fullName>
    </recommendedName>
</protein>
<dbReference type="CDD" id="cd20071">
    <property type="entry name" value="SET_SMYD"/>
    <property type="match status" value="1"/>
</dbReference>
<dbReference type="InterPro" id="IPR001214">
    <property type="entry name" value="SET_dom"/>
</dbReference>